<dbReference type="PANTHER" id="PTHR33840:SF2">
    <property type="entry name" value="TLE1 PHOSPHOLIPASE DOMAIN-CONTAINING PROTEIN"/>
    <property type="match status" value="1"/>
</dbReference>
<dbReference type="Pfam" id="PF09994">
    <property type="entry name" value="T6SS_Tle1-like_cat"/>
    <property type="match status" value="1"/>
</dbReference>
<feature type="region of interest" description="Disordered" evidence="1">
    <location>
        <begin position="419"/>
        <end position="441"/>
    </location>
</feature>
<keyword evidence="4" id="KW-1185">Reference proteome</keyword>
<feature type="region of interest" description="Disordered" evidence="1">
    <location>
        <begin position="222"/>
        <end position="242"/>
    </location>
</feature>
<name>A0AAV5A632_9AGAM</name>
<evidence type="ECO:0000256" key="1">
    <source>
        <dbReference type="SAM" id="MobiDB-lite"/>
    </source>
</evidence>
<evidence type="ECO:0000259" key="2">
    <source>
        <dbReference type="Pfam" id="PF09994"/>
    </source>
</evidence>
<protein>
    <recommendedName>
        <fullName evidence="2">T6SS Phospholipase effector Tle1-like catalytic domain-containing protein</fullName>
    </recommendedName>
</protein>
<sequence>MASTKSLPTARTLVLCFDGTDEQFQTNNTNVIKLFGVLEKDSDEQLIYYQPGVGTYAAPGVMAGIQSWFAKLIDEAVAWYLDLHVMGGYNFLMQNYREGDRICLFGFSRGAYTARALAGMLYKVGLLPLDNIEQVGFAYNIYKKTGKKNMKLAAEFKETFSKPISIEFVGCWDTVSSVGLLFSRHFPFTTGNSSIKYFRHALALDEHRAKFQPNLFHRASPNAKAASKDPEHASYPTTDPTGPCTDILEKEKDIGGSTTTTGLNTPCLSDITLRWMIRQIVISQCGVLFNSDALAAAGIPLSMLSSAIETSIAEKTLGAELTVTFPSPLYSPAAAQADSTDSTQPIHDALKTQPLWWILEVIPFFVSWQDSSGVWHRSWRWNLGRPRQIYDPTPNLHITVQERIQDTSLQYTPRAVWKNKPNAREEQQNKYVPSMVRKMKE</sequence>
<dbReference type="PANTHER" id="PTHR33840">
    <property type="match status" value="1"/>
</dbReference>
<organism evidence="3 4">
    <name type="scientific">Clathrus columnatus</name>
    <dbReference type="NCBI Taxonomy" id="1419009"/>
    <lineage>
        <taxon>Eukaryota</taxon>
        <taxon>Fungi</taxon>
        <taxon>Dikarya</taxon>
        <taxon>Basidiomycota</taxon>
        <taxon>Agaricomycotina</taxon>
        <taxon>Agaricomycetes</taxon>
        <taxon>Phallomycetidae</taxon>
        <taxon>Phallales</taxon>
        <taxon>Clathraceae</taxon>
        <taxon>Clathrus</taxon>
    </lineage>
</organism>
<gene>
    <name evidence="3" type="ORF">Clacol_002238</name>
</gene>
<dbReference type="InterPro" id="IPR018712">
    <property type="entry name" value="Tle1-like_cat"/>
</dbReference>
<dbReference type="AlphaFoldDB" id="A0AAV5A632"/>
<dbReference type="EMBL" id="BPWL01000003">
    <property type="protein sequence ID" value="GJJ08031.1"/>
    <property type="molecule type" value="Genomic_DNA"/>
</dbReference>
<comment type="caution">
    <text evidence="3">The sequence shown here is derived from an EMBL/GenBank/DDBJ whole genome shotgun (WGS) entry which is preliminary data.</text>
</comment>
<accession>A0AAV5A632</accession>
<reference evidence="3" key="1">
    <citation type="submission" date="2021-10" db="EMBL/GenBank/DDBJ databases">
        <title>De novo Genome Assembly of Clathrus columnatus (Basidiomycota, Fungi) Using Illumina and Nanopore Sequence Data.</title>
        <authorList>
            <person name="Ogiso-Tanaka E."/>
            <person name="Itagaki H."/>
            <person name="Hosoya T."/>
            <person name="Hosaka K."/>
        </authorList>
    </citation>
    <scope>NUCLEOTIDE SEQUENCE</scope>
    <source>
        <strain evidence="3">MO-923</strain>
    </source>
</reference>
<evidence type="ECO:0000313" key="4">
    <source>
        <dbReference type="Proteomes" id="UP001050691"/>
    </source>
</evidence>
<proteinExistence type="predicted"/>
<evidence type="ECO:0000313" key="3">
    <source>
        <dbReference type="EMBL" id="GJJ08031.1"/>
    </source>
</evidence>
<feature type="domain" description="T6SS Phospholipase effector Tle1-like catalytic" evidence="2">
    <location>
        <begin position="11"/>
        <end position="279"/>
    </location>
</feature>
<dbReference type="Proteomes" id="UP001050691">
    <property type="component" value="Unassembled WGS sequence"/>
</dbReference>